<evidence type="ECO:0000256" key="3">
    <source>
        <dbReference type="ARBA" id="ARBA00023134"/>
    </source>
</evidence>
<dbReference type="GO" id="GO:0005525">
    <property type="term" value="F:GTP binding"/>
    <property type="evidence" value="ECO:0007669"/>
    <property type="project" value="UniProtKB-KW"/>
</dbReference>
<keyword evidence="6" id="KW-0460">Magnesium</keyword>
<dbReference type="SUPFAM" id="SSF47895">
    <property type="entry name" value="Transducin (alpha subunit), insertion domain"/>
    <property type="match status" value="1"/>
</dbReference>
<dbReference type="SMART" id="SM00275">
    <property type="entry name" value="G_alpha"/>
    <property type="match status" value="1"/>
</dbReference>
<dbReference type="GO" id="GO:0001664">
    <property type="term" value="F:G protein-coupled receptor binding"/>
    <property type="evidence" value="ECO:0007669"/>
    <property type="project" value="TreeGrafter"/>
</dbReference>
<dbReference type="PRINTS" id="PR00318">
    <property type="entry name" value="GPROTEINA"/>
</dbReference>
<feature type="binding site" evidence="6">
    <location>
        <position position="47"/>
    </location>
    <ligand>
        <name>Mg(2+)</name>
        <dbReference type="ChEBI" id="CHEBI:18420"/>
    </ligand>
</feature>
<dbReference type="InterPro" id="IPR011025">
    <property type="entry name" value="GproteinA_insert"/>
</dbReference>
<sequence>MGCSGSKPSVKPGDAGTDVDAEMAAARAIEEATHKVLLLGAGEGGKTTFLKQLRVTYAGGIPPEEYGRYINAVRGNTMECARALLGAVDKFELRLEPTAVAARATIEAVEEDAAAEPAVVDALARLWADPAVKQAYERRSEYWLLDACPYYMENAARAFDPLYTPGSKDILLTRVRSTGIVRTEFEADGRRYRLVDVGGQRNERRKWINCFDNMDAIIYFVSLAEYDQVLFEDATQNRMQESLELLEKTLIMDGLQPIKYFYVFFSKYDIFESMIKHTSLKVCYPDYDGPAGDAAHAEEFIRNKVRAIFERSRPQAKVTYSSGSTIVREEVLGAFKQVQDFLSAVKGDAGGAPAAAARV</sequence>
<keyword evidence="4" id="KW-0807">Transducer</keyword>
<dbReference type="SUPFAM" id="SSF52540">
    <property type="entry name" value="P-loop containing nucleoside triphosphate hydrolases"/>
    <property type="match status" value="1"/>
</dbReference>
<evidence type="ECO:0000256" key="6">
    <source>
        <dbReference type="PIRSR" id="PIRSR601019-2"/>
    </source>
</evidence>
<evidence type="ECO:0000256" key="5">
    <source>
        <dbReference type="PIRSR" id="PIRSR601019-1"/>
    </source>
</evidence>
<feature type="binding site" evidence="5">
    <location>
        <begin position="43"/>
        <end position="48"/>
    </location>
    <ligand>
        <name>GTP</name>
        <dbReference type="ChEBI" id="CHEBI:37565"/>
    </ligand>
</feature>
<evidence type="ECO:0000256" key="1">
    <source>
        <dbReference type="ARBA" id="ARBA00022723"/>
    </source>
</evidence>
<dbReference type="Gene3D" id="1.10.400.10">
    <property type="entry name" value="GI Alpha 1, domain 2-like"/>
    <property type="match status" value="1"/>
</dbReference>
<evidence type="ECO:0000256" key="4">
    <source>
        <dbReference type="ARBA" id="ARBA00023224"/>
    </source>
</evidence>
<dbReference type="InterPro" id="IPR001019">
    <property type="entry name" value="Gprotein_alpha_su"/>
</dbReference>
<keyword evidence="2 5" id="KW-0547">Nucleotide-binding</keyword>
<name>A0A7S1CNJ5_9STRA</name>
<dbReference type="EMBL" id="HBFS01025706">
    <property type="protein sequence ID" value="CAD8923986.1"/>
    <property type="molecule type" value="Transcribed_RNA"/>
</dbReference>
<accession>A0A7S1CNJ5</accession>
<dbReference type="GO" id="GO:0007188">
    <property type="term" value="P:adenylate cyclase-modulating G protein-coupled receptor signaling pathway"/>
    <property type="evidence" value="ECO:0007669"/>
    <property type="project" value="TreeGrafter"/>
</dbReference>
<proteinExistence type="predicted"/>
<dbReference type="Gene3D" id="3.40.50.300">
    <property type="entry name" value="P-loop containing nucleotide triphosphate hydrolases"/>
    <property type="match status" value="1"/>
</dbReference>
<organism evidence="7">
    <name type="scientific">Bicosoecida sp. CB-2014</name>
    <dbReference type="NCBI Taxonomy" id="1486930"/>
    <lineage>
        <taxon>Eukaryota</taxon>
        <taxon>Sar</taxon>
        <taxon>Stramenopiles</taxon>
        <taxon>Bigyra</taxon>
        <taxon>Opalozoa</taxon>
        <taxon>Bicosoecida</taxon>
    </lineage>
</organism>
<dbReference type="GO" id="GO:0005834">
    <property type="term" value="C:heterotrimeric G-protein complex"/>
    <property type="evidence" value="ECO:0007669"/>
    <property type="project" value="TreeGrafter"/>
</dbReference>
<feature type="binding site" evidence="5">
    <location>
        <begin position="196"/>
        <end position="200"/>
    </location>
    <ligand>
        <name>GTP</name>
        <dbReference type="ChEBI" id="CHEBI:37565"/>
    </ligand>
</feature>
<dbReference type="GO" id="GO:0031683">
    <property type="term" value="F:G-protein beta/gamma-subunit complex binding"/>
    <property type="evidence" value="ECO:0007669"/>
    <property type="project" value="InterPro"/>
</dbReference>
<protein>
    <submittedName>
        <fullName evidence="7">Uncharacterized protein</fullName>
    </submittedName>
</protein>
<dbReference type="GO" id="GO:0003924">
    <property type="term" value="F:GTPase activity"/>
    <property type="evidence" value="ECO:0007669"/>
    <property type="project" value="InterPro"/>
</dbReference>
<dbReference type="CDD" id="cd00066">
    <property type="entry name" value="G-alpha"/>
    <property type="match status" value="1"/>
</dbReference>
<dbReference type="InterPro" id="IPR027417">
    <property type="entry name" value="P-loop_NTPase"/>
</dbReference>
<evidence type="ECO:0000313" key="7">
    <source>
        <dbReference type="EMBL" id="CAD8923986.1"/>
    </source>
</evidence>
<dbReference type="PANTHER" id="PTHR10218:SF302">
    <property type="entry name" value="GUANINE NUCLEOTIDE-BINDING PROTEIN ALPHA-5 SUBUNIT"/>
    <property type="match status" value="1"/>
</dbReference>
<feature type="binding site" evidence="6">
    <location>
        <position position="177"/>
    </location>
    <ligand>
        <name>Mg(2+)</name>
        <dbReference type="ChEBI" id="CHEBI:18420"/>
    </ligand>
</feature>
<dbReference type="GO" id="GO:0046872">
    <property type="term" value="F:metal ion binding"/>
    <property type="evidence" value="ECO:0007669"/>
    <property type="project" value="UniProtKB-KW"/>
</dbReference>
<dbReference type="Pfam" id="PF00503">
    <property type="entry name" value="G-alpha"/>
    <property type="match status" value="1"/>
</dbReference>
<keyword evidence="3 5" id="KW-0342">GTP-binding</keyword>
<dbReference type="PANTHER" id="PTHR10218">
    <property type="entry name" value="GTP-BINDING PROTEIN ALPHA SUBUNIT"/>
    <property type="match status" value="1"/>
</dbReference>
<evidence type="ECO:0000256" key="2">
    <source>
        <dbReference type="ARBA" id="ARBA00022741"/>
    </source>
</evidence>
<dbReference type="PROSITE" id="PS51882">
    <property type="entry name" value="G_ALPHA"/>
    <property type="match status" value="1"/>
</dbReference>
<keyword evidence="1 6" id="KW-0479">Metal-binding</keyword>
<gene>
    <name evidence="7" type="ORF">BSP0115_LOCUS17249</name>
</gene>
<dbReference type="FunFam" id="3.40.50.300:FF:000692">
    <property type="entry name" value="Guanine nucleotide-binding protein subunit alpha"/>
    <property type="match status" value="1"/>
</dbReference>
<reference evidence="7" key="1">
    <citation type="submission" date="2021-01" db="EMBL/GenBank/DDBJ databases">
        <authorList>
            <person name="Corre E."/>
            <person name="Pelletier E."/>
            <person name="Niang G."/>
            <person name="Scheremetjew M."/>
            <person name="Finn R."/>
            <person name="Kale V."/>
            <person name="Holt S."/>
            <person name="Cochrane G."/>
            <person name="Meng A."/>
            <person name="Brown T."/>
            <person name="Cohen L."/>
        </authorList>
    </citation>
    <scope>NUCLEOTIDE SEQUENCE</scope>
    <source>
        <strain evidence="7">Ms1</strain>
    </source>
</reference>
<dbReference type="AlphaFoldDB" id="A0A7S1CNJ5"/>
<dbReference type="GO" id="GO:0005737">
    <property type="term" value="C:cytoplasm"/>
    <property type="evidence" value="ECO:0007669"/>
    <property type="project" value="TreeGrafter"/>
</dbReference>